<keyword evidence="1" id="KW-0472">Membrane</keyword>
<keyword evidence="1" id="KW-0812">Transmembrane</keyword>
<evidence type="ECO:0000313" key="3">
    <source>
        <dbReference type="Proteomes" id="UP001596122"/>
    </source>
</evidence>
<gene>
    <name evidence="2" type="ORF">ACFPJ6_08270</name>
</gene>
<evidence type="ECO:0000313" key="2">
    <source>
        <dbReference type="EMBL" id="MFC5380782.1"/>
    </source>
</evidence>
<keyword evidence="1" id="KW-1133">Transmembrane helix</keyword>
<feature type="transmembrane region" description="Helical" evidence="1">
    <location>
        <begin position="70"/>
        <end position="92"/>
    </location>
</feature>
<accession>A0ABW0GMY9</accession>
<keyword evidence="3" id="KW-1185">Reference proteome</keyword>
<dbReference type="EMBL" id="JBHSLD010000007">
    <property type="protein sequence ID" value="MFC5380782.1"/>
    <property type="molecule type" value="Genomic_DNA"/>
</dbReference>
<organism evidence="2 3">
    <name type="scientific">Aquipuribacter nitratireducens</name>
    <dbReference type="NCBI Taxonomy" id="650104"/>
    <lineage>
        <taxon>Bacteria</taxon>
        <taxon>Bacillati</taxon>
        <taxon>Actinomycetota</taxon>
        <taxon>Actinomycetes</taxon>
        <taxon>Micrococcales</taxon>
        <taxon>Intrasporangiaceae</taxon>
        <taxon>Aquipuribacter</taxon>
    </lineage>
</organism>
<evidence type="ECO:0000256" key="1">
    <source>
        <dbReference type="SAM" id="Phobius"/>
    </source>
</evidence>
<sequence>MGDLAGSGWYANAQRNRREGPRPPVAPAASAVHAWGTATVVAGWLLLAVGPVTLLWLLDATARDAGGTTGLVTPLLVLSLVLACLGVALVALGRGVRAVAWLAHQHAGERATQST</sequence>
<reference evidence="3" key="1">
    <citation type="journal article" date="2019" name="Int. J. Syst. Evol. Microbiol.">
        <title>The Global Catalogue of Microorganisms (GCM) 10K type strain sequencing project: providing services to taxonomists for standard genome sequencing and annotation.</title>
        <authorList>
            <consortium name="The Broad Institute Genomics Platform"/>
            <consortium name="The Broad Institute Genome Sequencing Center for Infectious Disease"/>
            <person name="Wu L."/>
            <person name="Ma J."/>
        </authorList>
    </citation>
    <scope>NUCLEOTIDE SEQUENCE [LARGE SCALE GENOMIC DNA]</scope>
    <source>
        <strain evidence="3">CCUG 43114</strain>
    </source>
</reference>
<proteinExistence type="predicted"/>
<dbReference type="RefSeq" id="WP_340267658.1">
    <property type="nucleotide sequence ID" value="NZ_JBBEOG010000002.1"/>
</dbReference>
<protein>
    <submittedName>
        <fullName evidence="2">Uncharacterized protein</fullName>
    </submittedName>
</protein>
<comment type="caution">
    <text evidence="2">The sequence shown here is derived from an EMBL/GenBank/DDBJ whole genome shotgun (WGS) entry which is preliminary data.</text>
</comment>
<dbReference type="Proteomes" id="UP001596122">
    <property type="component" value="Unassembled WGS sequence"/>
</dbReference>
<feature type="transmembrane region" description="Helical" evidence="1">
    <location>
        <begin position="32"/>
        <end position="58"/>
    </location>
</feature>
<name>A0ABW0GMY9_9MICO</name>